<keyword evidence="1" id="KW-0547">Nucleotide-binding</keyword>
<keyword evidence="2" id="KW-0342">GTP-binding</keyword>
<dbReference type="SMART" id="SM00175">
    <property type="entry name" value="RAB"/>
    <property type="match status" value="1"/>
</dbReference>
<dbReference type="PRINTS" id="PR00449">
    <property type="entry name" value="RASTRNSFRMNG"/>
</dbReference>
<evidence type="ECO:0000256" key="2">
    <source>
        <dbReference type="ARBA" id="ARBA00023134"/>
    </source>
</evidence>
<dbReference type="EMBL" id="JAKKPZ010000001">
    <property type="protein sequence ID" value="KAI1728235.1"/>
    <property type="molecule type" value="Genomic_DNA"/>
</dbReference>
<proteinExistence type="predicted"/>
<dbReference type="GO" id="GO:0016020">
    <property type="term" value="C:membrane"/>
    <property type="evidence" value="ECO:0007669"/>
    <property type="project" value="InterPro"/>
</dbReference>
<keyword evidence="5" id="KW-1185">Reference proteome</keyword>
<evidence type="ECO:0000313" key="4">
    <source>
        <dbReference type="EMBL" id="KAI1728235.1"/>
    </source>
</evidence>
<dbReference type="NCBIfam" id="TIGR00231">
    <property type="entry name" value="small_GTP"/>
    <property type="match status" value="1"/>
</dbReference>
<name>A0AAD4NGF4_9BILA</name>
<feature type="compositionally biased region" description="Polar residues" evidence="3">
    <location>
        <begin position="43"/>
        <end position="60"/>
    </location>
</feature>
<dbReference type="AlphaFoldDB" id="A0AAD4NGF4"/>
<sequence length="510" mass="54709">MSCHYRVRCSTYGSEGQGSTAVVPNLQNLGFEGLPRVYSPSPALTATTSFRQPRLNNNGGSIRRRAQSRSVVERSQSQVTQRAKEKMVETTGNRPRRSCDVPLRPSPTEEPSQLTLILMGAPMVGKSTLVNQFLWEVFIREYRPTVEEFNWVEYGSEKKPAASPSRNSSKNEELNEKPGGMLLQVIDSSGSRDFLAMRYLYYKIGDAFMVVYSLNDPMSYAEALIMVREIEQRNSKNCPILLVANKSDLEEPAKTIGQNQAIAADRPPPEILPDGVISTKVCAKNLIEVKQAFWKLIEELARRRQLGGRFARRQNGQIEFQLHKRRQSMPSRRTANELGIDSETLERLADLRFTMVRNICIACGVVIVLSLISEITTAPSNYGSEPAAPPPAASYGGSAPAPPAPQPSSDCEVSGDAYSGGGESSATGGGSSGKTGPSYGSSPGLRKGCVHTATYDGLGGSQVNDDNVGGSGGGQAGPPGAGSAGPSGAGPVGPPVKPAGGNYLLKRQRI</sequence>
<dbReference type="PANTHER" id="PTHR24070">
    <property type="entry name" value="RAS, DI-RAS, AND RHEB FAMILY MEMBERS OF SMALL GTPASE SUPERFAMILY"/>
    <property type="match status" value="1"/>
</dbReference>
<feature type="region of interest" description="Disordered" evidence="3">
    <location>
        <begin position="43"/>
        <end position="108"/>
    </location>
</feature>
<gene>
    <name evidence="4" type="ORF">DdX_00399</name>
</gene>
<comment type="caution">
    <text evidence="4">The sequence shown here is derived from an EMBL/GenBank/DDBJ whole genome shotgun (WGS) entry which is preliminary data.</text>
</comment>
<dbReference type="PROSITE" id="PS51419">
    <property type="entry name" value="RAB"/>
    <property type="match status" value="1"/>
</dbReference>
<dbReference type="SUPFAM" id="SSF52540">
    <property type="entry name" value="P-loop containing nucleoside triphosphate hydrolases"/>
    <property type="match status" value="1"/>
</dbReference>
<dbReference type="Pfam" id="PF00071">
    <property type="entry name" value="Ras"/>
    <property type="match status" value="1"/>
</dbReference>
<dbReference type="InterPro" id="IPR005225">
    <property type="entry name" value="Small_GTP-bd"/>
</dbReference>
<dbReference type="GO" id="GO:0005525">
    <property type="term" value="F:GTP binding"/>
    <property type="evidence" value="ECO:0007669"/>
    <property type="project" value="UniProtKB-KW"/>
</dbReference>
<dbReference type="SMART" id="SM00173">
    <property type="entry name" value="RAS"/>
    <property type="match status" value="1"/>
</dbReference>
<reference evidence="4" key="1">
    <citation type="submission" date="2022-01" db="EMBL/GenBank/DDBJ databases">
        <title>Genome Sequence Resource for Two Populations of Ditylenchus destructor, the Migratory Endoparasitic Phytonematode.</title>
        <authorList>
            <person name="Zhang H."/>
            <person name="Lin R."/>
            <person name="Xie B."/>
        </authorList>
    </citation>
    <scope>NUCLEOTIDE SEQUENCE</scope>
    <source>
        <strain evidence="4">BazhouSP</strain>
    </source>
</reference>
<dbReference type="Gene3D" id="3.40.50.300">
    <property type="entry name" value="P-loop containing nucleotide triphosphate hydrolases"/>
    <property type="match status" value="1"/>
</dbReference>
<evidence type="ECO:0000256" key="1">
    <source>
        <dbReference type="ARBA" id="ARBA00022741"/>
    </source>
</evidence>
<organism evidence="4 5">
    <name type="scientific">Ditylenchus destructor</name>
    <dbReference type="NCBI Taxonomy" id="166010"/>
    <lineage>
        <taxon>Eukaryota</taxon>
        <taxon>Metazoa</taxon>
        <taxon>Ecdysozoa</taxon>
        <taxon>Nematoda</taxon>
        <taxon>Chromadorea</taxon>
        <taxon>Rhabditida</taxon>
        <taxon>Tylenchina</taxon>
        <taxon>Tylenchomorpha</taxon>
        <taxon>Sphaerularioidea</taxon>
        <taxon>Anguinidae</taxon>
        <taxon>Anguininae</taxon>
        <taxon>Ditylenchus</taxon>
    </lineage>
</organism>
<dbReference type="PROSITE" id="PS51421">
    <property type="entry name" value="RAS"/>
    <property type="match status" value="1"/>
</dbReference>
<evidence type="ECO:0000313" key="5">
    <source>
        <dbReference type="Proteomes" id="UP001201812"/>
    </source>
</evidence>
<dbReference type="GO" id="GO:0007165">
    <property type="term" value="P:signal transduction"/>
    <property type="evidence" value="ECO:0007669"/>
    <property type="project" value="InterPro"/>
</dbReference>
<dbReference type="InterPro" id="IPR027417">
    <property type="entry name" value="P-loop_NTPase"/>
</dbReference>
<feature type="region of interest" description="Disordered" evidence="3">
    <location>
        <begin position="157"/>
        <end position="176"/>
    </location>
</feature>
<protein>
    <submittedName>
        <fullName evidence="4">Ras family domain-containing protein</fullName>
    </submittedName>
</protein>
<feature type="compositionally biased region" description="Gly residues" evidence="3">
    <location>
        <begin position="469"/>
        <end position="491"/>
    </location>
</feature>
<dbReference type="InterPro" id="IPR001806">
    <property type="entry name" value="Small_GTPase"/>
</dbReference>
<feature type="region of interest" description="Disordered" evidence="3">
    <location>
        <begin position="382"/>
        <end position="510"/>
    </location>
</feature>
<dbReference type="SMART" id="SM00174">
    <property type="entry name" value="RHO"/>
    <property type="match status" value="1"/>
</dbReference>
<dbReference type="Proteomes" id="UP001201812">
    <property type="component" value="Unassembled WGS sequence"/>
</dbReference>
<evidence type="ECO:0000256" key="3">
    <source>
        <dbReference type="SAM" id="MobiDB-lite"/>
    </source>
</evidence>
<dbReference type="GO" id="GO:0003924">
    <property type="term" value="F:GTPase activity"/>
    <property type="evidence" value="ECO:0007669"/>
    <property type="project" value="InterPro"/>
</dbReference>
<feature type="compositionally biased region" description="Low complexity" evidence="3">
    <location>
        <begin position="68"/>
        <end position="81"/>
    </location>
</feature>
<feature type="compositionally biased region" description="Gly residues" evidence="3">
    <location>
        <begin position="418"/>
        <end position="433"/>
    </location>
</feature>
<feature type="compositionally biased region" description="Low complexity" evidence="3">
    <location>
        <begin position="434"/>
        <end position="444"/>
    </location>
</feature>
<accession>A0AAD4NGF4</accession>
<dbReference type="InterPro" id="IPR020849">
    <property type="entry name" value="Small_GTPase_Ras-type"/>
</dbReference>